<dbReference type="Proteomes" id="UP001217918">
    <property type="component" value="Unassembled WGS sequence"/>
</dbReference>
<organism evidence="14 15">
    <name type="scientific">Phyllachora maydis</name>
    <dbReference type="NCBI Taxonomy" id="1825666"/>
    <lineage>
        <taxon>Eukaryota</taxon>
        <taxon>Fungi</taxon>
        <taxon>Dikarya</taxon>
        <taxon>Ascomycota</taxon>
        <taxon>Pezizomycotina</taxon>
        <taxon>Sordariomycetes</taxon>
        <taxon>Sordariomycetidae</taxon>
        <taxon>Phyllachorales</taxon>
        <taxon>Phyllachoraceae</taxon>
        <taxon>Phyllachora</taxon>
    </lineage>
</organism>
<dbReference type="EMBL" id="JAQQPM010000002">
    <property type="protein sequence ID" value="KAK2068424.1"/>
    <property type="molecule type" value="Genomic_DNA"/>
</dbReference>
<gene>
    <name evidence="14" type="ORF">P8C59_003060</name>
</gene>
<dbReference type="PANTHER" id="PTHR15082:SF2">
    <property type="entry name" value="NADH DEHYDROGENASE [UBIQUINONE] 1 BETA SUBCOMPLEX SUBUNIT 3"/>
    <property type="match status" value="1"/>
</dbReference>
<name>A0AAD9I0P1_9PEZI</name>
<comment type="function">
    <text evidence="1">Accessory subunit of the mitochondrial membrane respiratory chain NADH dehydrogenase (Complex I), that is believed not to be involved in catalysis. Complex I functions in the transfer of electrons from NADH to the respiratory chain. The immediate electron acceptor for the enzyme is believed to be ubiquinone.</text>
</comment>
<evidence type="ECO:0000256" key="1">
    <source>
        <dbReference type="ARBA" id="ARBA00003195"/>
    </source>
</evidence>
<comment type="caution">
    <text evidence="14">The sequence shown here is derived from an EMBL/GenBank/DDBJ whole genome shotgun (WGS) entry which is preliminary data.</text>
</comment>
<evidence type="ECO:0000313" key="15">
    <source>
        <dbReference type="Proteomes" id="UP001217918"/>
    </source>
</evidence>
<evidence type="ECO:0000256" key="10">
    <source>
        <dbReference type="ARBA" id="ARBA00023128"/>
    </source>
</evidence>
<evidence type="ECO:0000256" key="11">
    <source>
        <dbReference type="ARBA" id="ARBA00023136"/>
    </source>
</evidence>
<comment type="similarity">
    <text evidence="3">Belongs to the complex I NDUFB3 subunit family.</text>
</comment>
<dbReference type="PANTHER" id="PTHR15082">
    <property type="entry name" value="NADH-UBIQUINONE OXIDOREDUCTASE B12 SUBUNIT"/>
    <property type="match status" value="1"/>
</dbReference>
<accession>A0AAD9I0P1</accession>
<evidence type="ECO:0000313" key="14">
    <source>
        <dbReference type="EMBL" id="KAK2068424.1"/>
    </source>
</evidence>
<dbReference type="AlphaFoldDB" id="A0AAD9I0P1"/>
<feature type="transmembrane region" description="Helical" evidence="13">
    <location>
        <begin position="57"/>
        <end position="74"/>
    </location>
</feature>
<dbReference type="GO" id="GO:0032981">
    <property type="term" value="P:mitochondrial respiratory chain complex I assembly"/>
    <property type="evidence" value="ECO:0007669"/>
    <property type="project" value="TreeGrafter"/>
</dbReference>
<keyword evidence="8" id="KW-0249">Electron transport</keyword>
<evidence type="ECO:0000256" key="4">
    <source>
        <dbReference type="ARBA" id="ARBA00022448"/>
    </source>
</evidence>
<feature type="region of interest" description="Disordered" evidence="12">
    <location>
        <begin position="1"/>
        <end position="21"/>
    </location>
</feature>
<keyword evidence="9 13" id="KW-1133">Transmembrane helix</keyword>
<keyword evidence="7" id="KW-0999">Mitochondrion inner membrane</keyword>
<evidence type="ECO:0000256" key="7">
    <source>
        <dbReference type="ARBA" id="ARBA00022792"/>
    </source>
</evidence>
<dbReference type="Pfam" id="PF08122">
    <property type="entry name" value="NDUF_B12"/>
    <property type="match status" value="1"/>
</dbReference>
<dbReference type="InterPro" id="IPR012576">
    <property type="entry name" value="NDUFB3"/>
</dbReference>
<evidence type="ECO:0000256" key="9">
    <source>
        <dbReference type="ARBA" id="ARBA00022989"/>
    </source>
</evidence>
<keyword evidence="11 13" id="KW-0472">Membrane</keyword>
<protein>
    <recommendedName>
        <fullName evidence="16">NADH dehydrogenase [ubiquinone] 1 beta subcomplex subunit 3</fullName>
    </recommendedName>
</protein>
<evidence type="ECO:0008006" key="16">
    <source>
        <dbReference type="Google" id="ProtNLM"/>
    </source>
</evidence>
<keyword evidence="15" id="KW-1185">Reference proteome</keyword>
<proteinExistence type="inferred from homology"/>
<sequence length="98" mass="11318">MYPTRNLRNSHPKPNPTGFDIRRLAAAATERRYDPWERAEAWRGTGEFTRFNRFRRALPGFGIASVAFAVYCAYEHFVMKPAAHHGDGHREGHGEEHH</sequence>
<dbReference type="GO" id="GO:0005743">
    <property type="term" value="C:mitochondrial inner membrane"/>
    <property type="evidence" value="ECO:0007669"/>
    <property type="project" value="UniProtKB-SubCell"/>
</dbReference>
<evidence type="ECO:0000256" key="6">
    <source>
        <dbReference type="ARBA" id="ARBA00022692"/>
    </source>
</evidence>
<keyword evidence="6 13" id="KW-0812">Transmembrane</keyword>
<evidence type="ECO:0000256" key="2">
    <source>
        <dbReference type="ARBA" id="ARBA00004298"/>
    </source>
</evidence>
<evidence type="ECO:0000256" key="5">
    <source>
        <dbReference type="ARBA" id="ARBA00022660"/>
    </source>
</evidence>
<keyword evidence="5" id="KW-0679">Respiratory chain</keyword>
<comment type="subcellular location">
    <subcellularLocation>
        <location evidence="2">Mitochondrion inner membrane</location>
        <topology evidence="2">Single-pass membrane protein</topology>
        <orientation evidence="2">Matrix side</orientation>
    </subcellularLocation>
</comment>
<keyword evidence="4" id="KW-0813">Transport</keyword>
<evidence type="ECO:0000256" key="3">
    <source>
        <dbReference type="ARBA" id="ARBA00005667"/>
    </source>
</evidence>
<dbReference type="GO" id="GO:0022900">
    <property type="term" value="P:electron transport chain"/>
    <property type="evidence" value="ECO:0007669"/>
    <property type="project" value="InterPro"/>
</dbReference>
<reference evidence="14" key="1">
    <citation type="journal article" date="2023" name="Mol. Plant Microbe Interact.">
        <title>Elucidating the Obligate Nature and Biological Capacity of an Invasive Fungal Corn Pathogen.</title>
        <authorList>
            <person name="MacCready J.S."/>
            <person name="Roggenkamp E.M."/>
            <person name="Gdanetz K."/>
            <person name="Chilvers M.I."/>
        </authorList>
    </citation>
    <scope>NUCLEOTIDE SEQUENCE</scope>
    <source>
        <strain evidence="14">PM02</strain>
    </source>
</reference>
<keyword evidence="10" id="KW-0496">Mitochondrion</keyword>
<evidence type="ECO:0000256" key="13">
    <source>
        <dbReference type="SAM" id="Phobius"/>
    </source>
</evidence>
<evidence type="ECO:0000256" key="12">
    <source>
        <dbReference type="SAM" id="MobiDB-lite"/>
    </source>
</evidence>
<evidence type="ECO:0000256" key="8">
    <source>
        <dbReference type="ARBA" id="ARBA00022982"/>
    </source>
</evidence>